<reference evidence="1" key="1">
    <citation type="submission" date="2019-08" db="EMBL/GenBank/DDBJ databases">
        <authorList>
            <person name="Kucharzyk K."/>
            <person name="Murdoch R.W."/>
            <person name="Higgins S."/>
            <person name="Loffler F."/>
        </authorList>
    </citation>
    <scope>NUCLEOTIDE SEQUENCE</scope>
</reference>
<dbReference type="EMBL" id="VSSQ01025406">
    <property type="protein sequence ID" value="MPM73508.1"/>
    <property type="molecule type" value="Genomic_DNA"/>
</dbReference>
<sequence length="96" mass="10129">MLDDQWTKSTVSTPAAVESVSFARSLVEDDLVPAPGGTFDQYGALANGKLAGKDAALQFPRNLFADAFGSKCSDCRMFHGYPPTVSSVCLQGIIVA</sequence>
<proteinExistence type="predicted"/>
<evidence type="ECO:0000313" key="1">
    <source>
        <dbReference type="EMBL" id="MPM73508.1"/>
    </source>
</evidence>
<organism evidence="1">
    <name type="scientific">bioreactor metagenome</name>
    <dbReference type="NCBI Taxonomy" id="1076179"/>
    <lineage>
        <taxon>unclassified sequences</taxon>
        <taxon>metagenomes</taxon>
        <taxon>ecological metagenomes</taxon>
    </lineage>
</organism>
<dbReference type="AlphaFoldDB" id="A0A645C7V1"/>
<gene>
    <name evidence="1" type="ORF">SDC9_120488</name>
</gene>
<name>A0A645C7V1_9ZZZZ</name>
<accession>A0A645C7V1</accession>
<protein>
    <submittedName>
        <fullName evidence="1">Uncharacterized protein</fullName>
    </submittedName>
</protein>
<comment type="caution">
    <text evidence="1">The sequence shown here is derived from an EMBL/GenBank/DDBJ whole genome shotgun (WGS) entry which is preliminary data.</text>
</comment>